<evidence type="ECO:0000256" key="1">
    <source>
        <dbReference type="ARBA" id="ARBA00004141"/>
    </source>
</evidence>
<reference evidence="7" key="1">
    <citation type="submission" date="2020-10" db="EMBL/GenBank/DDBJ databases">
        <authorList>
            <person name="Gilroy R."/>
        </authorList>
    </citation>
    <scope>NUCLEOTIDE SEQUENCE</scope>
    <source>
        <strain evidence="7">1383</strain>
    </source>
</reference>
<dbReference type="PANTHER" id="PTHR21016">
    <property type="entry name" value="BETA-AMYLOID BINDING PROTEIN-RELATED"/>
    <property type="match status" value="1"/>
</dbReference>
<dbReference type="Pfam" id="PF05154">
    <property type="entry name" value="TM2"/>
    <property type="match status" value="1"/>
</dbReference>
<evidence type="ECO:0000313" key="8">
    <source>
        <dbReference type="Proteomes" id="UP000824161"/>
    </source>
</evidence>
<dbReference type="Proteomes" id="UP000824161">
    <property type="component" value="Unassembled WGS sequence"/>
</dbReference>
<dbReference type="AlphaFoldDB" id="A0A9D1KU00"/>
<keyword evidence="2 5" id="KW-0812">Transmembrane</keyword>
<name>A0A9D1KU00_9FLAO</name>
<evidence type="ECO:0000256" key="5">
    <source>
        <dbReference type="SAM" id="Phobius"/>
    </source>
</evidence>
<reference evidence="7" key="2">
    <citation type="journal article" date="2021" name="PeerJ">
        <title>Extensive microbial diversity within the chicken gut microbiome revealed by metagenomics and culture.</title>
        <authorList>
            <person name="Gilroy R."/>
            <person name="Ravi A."/>
            <person name="Getino M."/>
            <person name="Pursley I."/>
            <person name="Horton D.L."/>
            <person name="Alikhan N.F."/>
            <person name="Baker D."/>
            <person name="Gharbi K."/>
            <person name="Hall N."/>
            <person name="Watson M."/>
            <person name="Adriaenssens E.M."/>
            <person name="Foster-Nyarko E."/>
            <person name="Jarju S."/>
            <person name="Secka A."/>
            <person name="Antonio M."/>
            <person name="Oren A."/>
            <person name="Chaudhuri R.R."/>
            <person name="La Ragione R."/>
            <person name="Hildebrand F."/>
            <person name="Pallen M.J."/>
        </authorList>
    </citation>
    <scope>NUCLEOTIDE SEQUENCE</scope>
    <source>
        <strain evidence="7">1383</strain>
    </source>
</reference>
<evidence type="ECO:0000256" key="2">
    <source>
        <dbReference type="ARBA" id="ARBA00022692"/>
    </source>
</evidence>
<evidence type="ECO:0000259" key="6">
    <source>
        <dbReference type="Pfam" id="PF05154"/>
    </source>
</evidence>
<evidence type="ECO:0000256" key="4">
    <source>
        <dbReference type="ARBA" id="ARBA00023136"/>
    </source>
</evidence>
<keyword evidence="3 5" id="KW-1133">Transmembrane helix</keyword>
<keyword evidence="4 5" id="KW-0472">Membrane</keyword>
<sequence length="119" mass="13589">MNEQQIQMFFAMNGKYFEQASFPMLRDILSSLSPELGAKVYMLDYKDPVVALLLSLLPLLVFVNGVDRMYLGQIGLGLLKFFTLGGLFIWTFVDWFLIMGSTRRRNLSLLLEALGYPPL</sequence>
<feature type="domain" description="TM2" evidence="6">
    <location>
        <begin position="46"/>
        <end position="96"/>
    </location>
</feature>
<feature type="transmembrane region" description="Helical" evidence="5">
    <location>
        <begin position="49"/>
        <end position="66"/>
    </location>
</feature>
<protein>
    <submittedName>
        <fullName evidence="7">TM2 domain-containing protein</fullName>
    </submittedName>
</protein>
<dbReference type="EMBL" id="DVLY01000164">
    <property type="protein sequence ID" value="HIT98478.1"/>
    <property type="molecule type" value="Genomic_DNA"/>
</dbReference>
<evidence type="ECO:0000256" key="3">
    <source>
        <dbReference type="ARBA" id="ARBA00022989"/>
    </source>
</evidence>
<comment type="caution">
    <text evidence="7">The sequence shown here is derived from an EMBL/GenBank/DDBJ whole genome shotgun (WGS) entry which is preliminary data.</text>
</comment>
<organism evidence="7 8">
    <name type="scientific">Candidatus Merdimorpha stercoravium</name>
    <dbReference type="NCBI Taxonomy" id="2840863"/>
    <lineage>
        <taxon>Bacteria</taxon>
        <taxon>Pseudomonadati</taxon>
        <taxon>Bacteroidota</taxon>
        <taxon>Flavobacteriia</taxon>
        <taxon>Flavobacteriales</taxon>
        <taxon>Candidatus Merdimorpha</taxon>
    </lineage>
</organism>
<dbReference type="InterPro" id="IPR050932">
    <property type="entry name" value="TM2D1-3-like"/>
</dbReference>
<dbReference type="InterPro" id="IPR007829">
    <property type="entry name" value="TM2"/>
</dbReference>
<comment type="subcellular location">
    <subcellularLocation>
        <location evidence="1">Membrane</location>
        <topology evidence="1">Multi-pass membrane protein</topology>
    </subcellularLocation>
</comment>
<feature type="transmembrane region" description="Helical" evidence="5">
    <location>
        <begin position="78"/>
        <end position="98"/>
    </location>
</feature>
<evidence type="ECO:0000313" key="7">
    <source>
        <dbReference type="EMBL" id="HIT98478.1"/>
    </source>
</evidence>
<dbReference type="PANTHER" id="PTHR21016:SF25">
    <property type="entry name" value="TM2 DOMAIN-CONTAINING PROTEIN DDB_G0277895-RELATED"/>
    <property type="match status" value="1"/>
</dbReference>
<dbReference type="GO" id="GO:0016020">
    <property type="term" value="C:membrane"/>
    <property type="evidence" value="ECO:0007669"/>
    <property type="project" value="UniProtKB-SubCell"/>
</dbReference>
<proteinExistence type="predicted"/>
<accession>A0A9D1KU00</accession>
<gene>
    <name evidence="7" type="ORF">IAC44_06540</name>
</gene>